<gene>
    <name evidence="2" type="ORF">CVT26_013164</name>
</gene>
<dbReference type="Proteomes" id="UP000284706">
    <property type="component" value="Unassembled WGS sequence"/>
</dbReference>
<evidence type="ECO:0000313" key="3">
    <source>
        <dbReference type="Proteomes" id="UP000284706"/>
    </source>
</evidence>
<dbReference type="Gene3D" id="1.25.40.10">
    <property type="entry name" value="Tetratricopeptide repeat domain"/>
    <property type="match status" value="1"/>
</dbReference>
<dbReference type="PANTHER" id="PTHR35205">
    <property type="entry name" value="NB-ARC AND TPR DOMAIN PROTEIN"/>
    <property type="match status" value="1"/>
</dbReference>
<sequence>MSSDPSSQSAVNLFERAQDVSVVNSSLNVVGRDQINIDHSVHTHVYHDATIAADALDRSDSKKAAGHSSLLEGPIKNTPNPSTLFQGRRSELDELKKYFKFRAAGDPLRVARRSLLVYGMGGMGKTQLCRKFAEETSDQFTHIFWIDGSTPETISLALKNLTGPKTTTSDDPVAAALQWISRLDGEWLLVFDNAEEHIHKFIPPGNSGNILVTSRNRSVGRSTGFNAMEIHQMEEEDAVALLLKASCIDHTPESINLHDAAKAIVNALYCLPLAVDQAGAAIESGLCSINDYLQLYSRCRRRLLDDQFFRKASEYEQTVYGTWELSFQKIESISFAEDPSGLPFSPQQAQTAIGILGIFAYLHHDSISLDIFEAAWTNISCMDPNERPAILDNHDLLWEDEHGKWDELHFKQGIRVLIGFSLIKQGSSTGNYNVHPLVHSWSQDRLSYSTQQRRCQEATKLLSCSVSYRQTANDLQFHRQLVPHIQANGRGYTSFSSGETYDKDECFNFGFVFAHSGIWLKAEELYQKAWQICIREFGTEHPDTLTSMANLASTFRNQGRWKEAEEL</sequence>
<reference evidence="2 3" key="1">
    <citation type="journal article" date="2018" name="Evol. Lett.">
        <title>Horizontal gene cluster transfer increased hallucinogenic mushroom diversity.</title>
        <authorList>
            <person name="Reynolds H.T."/>
            <person name="Vijayakumar V."/>
            <person name="Gluck-Thaler E."/>
            <person name="Korotkin H.B."/>
            <person name="Matheny P.B."/>
            <person name="Slot J.C."/>
        </authorList>
    </citation>
    <scope>NUCLEOTIDE SEQUENCE [LARGE SCALE GENOMIC DNA]</scope>
    <source>
        <strain evidence="2 3">SRW20</strain>
    </source>
</reference>
<dbReference type="InParanoid" id="A0A409YFQ7"/>
<dbReference type="Pfam" id="PF00931">
    <property type="entry name" value="NB-ARC"/>
    <property type="match status" value="1"/>
</dbReference>
<evidence type="ECO:0000259" key="1">
    <source>
        <dbReference type="Pfam" id="PF00931"/>
    </source>
</evidence>
<keyword evidence="3" id="KW-1185">Reference proteome</keyword>
<dbReference type="OrthoDB" id="1658288at2759"/>
<feature type="domain" description="NB-ARC" evidence="1">
    <location>
        <begin position="115"/>
        <end position="244"/>
    </location>
</feature>
<dbReference type="InterPro" id="IPR027417">
    <property type="entry name" value="P-loop_NTPase"/>
</dbReference>
<dbReference type="AlphaFoldDB" id="A0A409YFQ7"/>
<proteinExistence type="predicted"/>
<protein>
    <recommendedName>
        <fullName evidence="1">NB-ARC domain-containing protein</fullName>
    </recommendedName>
</protein>
<name>A0A409YFQ7_9AGAR</name>
<dbReference type="PANTHER" id="PTHR35205:SF1">
    <property type="entry name" value="ZU5 DOMAIN-CONTAINING PROTEIN"/>
    <property type="match status" value="1"/>
</dbReference>
<dbReference type="SUPFAM" id="SSF52540">
    <property type="entry name" value="P-loop containing nucleoside triphosphate hydrolases"/>
    <property type="match status" value="1"/>
</dbReference>
<dbReference type="SUPFAM" id="SSF48452">
    <property type="entry name" value="TPR-like"/>
    <property type="match status" value="1"/>
</dbReference>
<dbReference type="InterPro" id="IPR011990">
    <property type="entry name" value="TPR-like_helical_dom_sf"/>
</dbReference>
<accession>A0A409YFQ7</accession>
<dbReference type="Gene3D" id="3.40.50.300">
    <property type="entry name" value="P-loop containing nucleotide triphosphate hydrolases"/>
    <property type="match status" value="1"/>
</dbReference>
<comment type="caution">
    <text evidence="2">The sequence shown here is derived from an EMBL/GenBank/DDBJ whole genome shotgun (WGS) entry which is preliminary data.</text>
</comment>
<dbReference type="Pfam" id="PF13424">
    <property type="entry name" value="TPR_12"/>
    <property type="match status" value="1"/>
</dbReference>
<dbReference type="InterPro" id="IPR002182">
    <property type="entry name" value="NB-ARC"/>
</dbReference>
<dbReference type="EMBL" id="NHYE01000901">
    <property type="protein sequence ID" value="PPR01805.1"/>
    <property type="molecule type" value="Genomic_DNA"/>
</dbReference>
<dbReference type="GO" id="GO:0043531">
    <property type="term" value="F:ADP binding"/>
    <property type="evidence" value="ECO:0007669"/>
    <property type="project" value="InterPro"/>
</dbReference>
<evidence type="ECO:0000313" key="2">
    <source>
        <dbReference type="EMBL" id="PPR01805.1"/>
    </source>
</evidence>
<organism evidence="2 3">
    <name type="scientific">Gymnopilus dilepis</name>
    <dbReference type="NCBI Taxonomy" id="231916"/>
    <lineage>
        <taxon>Eukaryota</taxon>
        <taxon>Fungi</taxon>
        <taxon>Dikarya</taxon>
        <taxon>Basidiomycota</taxon>
        <taxon>Agaricomycotina</taxon>
        <taxon>Agaricomycetes</taxon>
        <taxon>Agaricomycetidae</taxon>
        <taxon>Agaricales</taxon>
        <taxon>Agaricineae</taxon>
        <taxon>Hymenogastraceae</taxon>
        <taxon>Gymnopilus</taxon>
    </lineage>
</organism>
<feature type="non-terminal residue" evidence="2">
    <location>
        <position position="567"/>
    </location>
</feature>